<evidence type="ECO:0000313" key="9">
    <source>
        <dbReference type="Proteomes" id="UP000470470"/>
    </source>
</evidence>
<dbReference type="PANTHER" id="PTHR42784:SF1">
    <property type="entry name" value="PYRANOSE 2-OXIDASE"/>
    <property type="match status" value="1"/>
</dbReference>
<comment type="similarity">
    <text evidence="2">Belongs to the GMC oxidoreductase family.</text>
</comment>
<dbReference type="PANTHER" id="PTHR42784">
    <property type="entry name" value="PYRANOSE 2-OXIDASE"/>
    <property type="match status" value="1"/>
</dbReference>
<evidence type="ECO:0000259" key="7">
    <source>
        <dbReference type="Pfam" id="PF05199"/>
    </source>
</evidence>
<dbReference type="Proteomes" id="UP000470470">
    <property type="component" value="Unassembled WGS sequence"/>
</dbReference>
<dbReference type="SUPFAM" id="SSF51905">
    <property type="entry name" value="FAD/NAD(P)-binding domain"/>
    <property type="match status" value="1"/>
</dbReference>
<keyword evidence="3" id="KW-0285">Flavoprotein</keyword>
<evidence type="ECO:0000256" key="2">
    <source>
        <dbReference type="ARBA" id="ARBA00010790"/>
    </source>
</evidence>
<evidence type="ECO:0000259" key="6">
    <source>
        <dbReference type="Pfam" id="PF00890"/>
    </source>
</evidence>
<sequence length="559" mass="60846">MSTDVCVIGAGPAGLTVAHECLDAGFRILVLEGGRYEEDADAQALADATMESTFYKTDAIAGGRRRQFGGTATSWAHVTKPGTDRVYARTLPGEAVDFERKSWQPTSGWPIGLDDLAPWYERAHVTWTGTSMDNEVGNWVGPTTPELPLQGGPLITRMAQFGAGDVFSHRYRDDLSAAPQATVMLDSTVVSLDSDGDGQRIRRATVRRSDGSTFTVTAEVFVLAGGGIENVQTLLLSESTRPGAVGNRHDNVGRYVTDHPEFRMGTIVPSDRGLIDRIGLYDMHYVGDSMVNGLLTLREDVKREHELLNTGAVLVPRPAGFGTPAERSLRSLRLQARRKPVEDPYRHTWSLITAPADAAAVVRSQLSQRAAARDSHPRGYAWYLGGWSRPDADRSGFRVLEVHVAAEQTPHRDNQVTLTADRDALGRQKVRCSLEWAPDDQENLVRGMTLFQAEIARAGIGRFDPWIDFTTITHPVQTGFHHPMGGTRMHEDPALGVVDADCRVHGLDNLYLAGSSVFTTSLGYSNPTLTVIALATRLADHVKEVLTGHPAVAVGIPAS</sequence>
<dbReference type="InterPro" id="IPR051473">
    <property type="entry name" value="P2Ox-like"/>
</dbReference>
<name>A0A7K3WEP3_9ACTN</name>
<organism evidence="8 9">
    <name type="scientific">Goekera deserti</name>
    <dbReference type="NCBI Taxonomy" id="2497753"/>
    <lineage>
        <taxon>Bacteria</taxon>
        <taxon>Bacillati</taxon>
        <taxon>Actinomycetota</taxon>
        <taxon>Actinomycetes</taxon>
        <taxon>Geodermatophilales</taxon>
        <taxon>Geodermatophilaceae</taxon>
        <taxon>Goekera</taxon>
    </lineage>
</organism>
<keyword evidence="5" id="KW-0560">Oxidoreductase</keyword>
<proteinExistence type="inferred from homology"/>
<keyword evidence="4" id="KW-0274">FAD</keyword>
<protein>
    <submittedName>
        <fullName evidence="8">GMC family oxidoreductase</fullName>
    </submittedName>
</protein>
<evidence type="ECO:0000256" key="1">
    <source>
        <dbReference type="ARBA" id="ARBA00001974"/>
    </source>
</evidence>
<reference evidence="8 9" key="1">
    <citation type="submission" date="2020-02" db="EMBL/GenBank/DDBJ databases">
        <title>The whole genome sequence of CPCC 205119.</title>
        <authorList>
            <person name="Jiang Z."/>
        </authorList>
    </citation>
    <scope>NUCLEOTIDE SEQUENCE [LARGE SCALE GENOMIC DNA]</scope>
    <source>
        <strain evidence="8 9">CPCC 205119</strain>
    </source>
</reference>
<evidence type="ECO:0000256" key="4">
    <source>
        <dbReference type="ARBA" id="ARBA00022827"/>
    </source>
</evidence>
<dbReference type="EMBL" id="JAAGWK010000019">
    <property type="protein sequence ID" value="NEL54971.1"/>
    <property type="molecule type" value="Genomic_DNA"/>
</dbReference>
<dbReference type="InterPro" id="IPR003953">
    <property type="entry name" value="FAD-dep_OxRdtase_2_FAD-bd"/>
</dbReference>
<dbReference type="AlphaFoldDB" id="A0A7K3WEP3"/>
<feature type="domain" description="Glucose-methanol-choline oxidoreductase C-terminal" evidence="7">
    <location>
        <begin position="410"/>
        <end position="535"/>
    </location>
</feature>
<accession>A0A7K3WEP3</accession>
<gene>
    <name evidence="8" type="ORF">G1H19_13280</name>
</gene>
<dbReference type="InterPro" id="IPR036188">
    <property type="entry name" value="FAD/NAD-bd_sf"/>
</dbReference>
<evidence type="ECO:0000256" key="5">
    <source>
        <dbReference type="ARBA" id="ARBA00023002"/>
    </source>
</evidence>
<dbReference type="InterPro" id="IPR007867">
    <property type="entry name" value="GMC_OxRtase_C"/>
</dbReference>
<evidence type="ECO:0000313" key="8">
    <source>
        <dbReference type="EMBL" id="NEL54971.1"/>
    </source>
</evidence>
<evidence type="ECO:0000256" key="3">
    <source>
        <dbReference type="ARBA" id="ARBA00022630"/>
    </source>
</evidence>
<comment type="caution">
    <text evidence="8">The sequence shown here is derived from an EMBL/GenBank/DDBJ whole genome shotgun (WGS) entry which is preliminary data.</text>
</comment>
<keyword evidence="9" id="KW-1185">Reference proteome</keyword>
<dbReference type="Gene3D" id="3.50.50.60">
    <property type="entry name" value="FAD/NAD(P)-binding domain"/>
    <property type="match status" value="2"/>
</dbReference>
<comment type="cofactor">
    <cofactor evidence="1">
        <name>FAD</name>
        <dbReference type="ChEBI" id="CHEBI:57692"/>
    </cofactor>
</comment>
<dbReference type="Pfam" id="PF05199">
    <property type="entry name" value="GMC_oxred_C"/>
    <property type="match status" value="1"/>
</dbReference>
<dbReference type="RefSeq" id="WP_152729477.1">
    <property type="nucleotide sequence ID" value="NZ_JAABOZ010000003.1"/>
</dbReference>
<feature type="domain" description="FAD-dependent oxidoreductase 2 FAD-binding" evidence="6">
    <location>
        <begin position="4"/>
        <end position="234"/>
    </location>
</feature>
<dbReference type="Pfam" id="PF00890">
    <property type="entry name" value="FAD_binding_2"/>
    <property type="match status" value="1"/>
</dbReference>
<dbReference type="GO" id="GO:0016614">
    <property type="term" value="F:oxidoreductase activity, acting on CH-OH group of donors"/>
    <property type="evidence" value="ECO:0007669"/>
    <property type="project" value="InterPro"/>
</dbReference>